<evidence type="ECO:0000313" key="2">
    <source>
        <dbReference type="Proteomes" id="UP001374803"/>
    </source>
</evidence>
<dbReference type="Proteomes" id="UP001374803">
    <property type="component" value="Chromosome"/>
</dbReference>
<dbReference type="RefSeq" id="WP_394837257.1">
    <property type="nucleotide sequence ID" value="NZ_CP089929.1"/>
</dbReference>
<dbReference type="EMBL" id="CP089983">
    <property type="protein sequence ID" value="WXB07594.1"/>
    <property type="molecule type" value="Genomic_DNA"/>
</dbReference>
<name>A0ABZ2L9I5_9BACT</name>
<reference evidence="1" key="1">
    <citation type="submission" date="2021-12" db="EMBL/GenBank/DDBJ databases">
        <title>Discovery of the Pendulisporaceae a myxobacterial family with distinct sporulation behavior and unique specialized metabolism.</title>
        <authorList>
            <person name="Garcia R."/>
            <person name="Popoff A."/>
            <person name="Bader C.D."/>
            <person name="Loehr J."/>
            <person name="Walesch S."/>
            <person name="Walt C."/>
            <person name="Boldt J."/>
            <person name="Bunk B."/>
            <person name="Haeckl F.J.F.P.J."/>
            <person name="Gunesch A.P."/>
            <person name="Birkelbach J."/>
            <person name="Nuebel U."/>
            <person name="Pietschmann T."/>
            <person name="Bach T."/>
            <person name="Mueller R."/>
        </authorList>
    </citation>
    <scope>NUCLEOTIDE SEQUENCE</scope>
    <source>
        <strain evidence="1">MSr11367</strain>
    </source>
</reference>
<organism evidence="1 2">
    <name type="scientific">Pendulispora rubella</name>
    <dbReference type="NCBI Taxonomy" id="2741070"/>
    <lineage>
        <taxon>Bacteria</taxon>
        <taxon>Pseudomonadati</taxon>
        <taxon>Myxococcota</taxon>
        <taxon>Myxococcia</taxon>
        <taxon>Myxococcales</taxon>
        <taxon>Sorangiineae</taxon>
        <taxon>Pendulisporaceae</taxon>
        <taxon>Pendulispora</taxon>
    </lineage>
</organism>
<evidence type="ECO:0000313" key="1">
    <source>
        <dbReference type="EMBL" id="WXB07594.1"/>
    </source>
</evidence>
<protein>
    <submittedName>
        <fullName evidence="1">Uncharacterized protein</fullName>
    </submittedName>
</protein>
<accession>A0ABZ2L9I5</accession>
<proteinExistence type="predicted"/>
<gene>
    <name evidence="1" type="ORF">LVJ94_10155</name>
</gene>
<keyword evidence="2" id="KW-1185">Reference proteome</keyword>
<sequence>MGKTLDGFDRDAWSARAKTLRHRCPECGEIMRGTGKLYYLAQKDAWFVEYFCEREQEIVPLWSPDTQKLAEEIAADG</sequence>